<proteinExistence type="predicted"/>
<dbReference type="EMBL" id="CP000304">
    <property type="protein sequence ID" value="ABP79572.1"/>
    <property type="molecule type" value="Genomic_DNA"/>
</dbReference>
<evidence type="ECO:0000259" key="1">
    <source>
        <dbReference type="Pfam" id="PF12697"/>
    </source>
</evidence>
<protein>
    <submittedName>
        <fullName evidence="2">Probable hydrolase</fullName>
    </submittedName>
</protein>
<organism evidence="2 3">
    <name type="scientific">Stutzerimonas stutzeri (strain A1501)</name>
    <name type="common">Pseudomonas stutzeri</name>
    <dbReference type="NCBI Taxonomy" id="379731"/>
    <lineage>
        <taxon>Bacteria</taxon>
        <taxon>Pseudomonadati</taxon>
        <taxon>Pseudomonadota</taxon>
        <taxon>Gammaproteobacteria</taxon>
        <taxon>Pseudomonadales</taxon>
        <taxon>Pseudomonadaceae</taxon>
        <taxon>Stutzerimonas</taxon>
    </lineage>
</organism>
<dbReference type="SUPFAM" id="SSF53474">
    <property type="entry name" value="alpha/beta-Hydrolases"/>
    <property type="match status" value="1"/>
</dbReference>
<accession>A4VKS1</accession>
<dbReference type="Gene3D" id="3.40.50.1820">
    <property type="entry name" value="alpha/beta hydrolase"/>
    <property type="match status" value="1"/>
</dbReference>
<gene>
    <name evidence="2" type="ordered locus">PST_1898</name>
</gene>
<dbReference type="Proteomes" id="UP000000233">
    <property type="component" value="Chromosome"/>
</dbReference>
<keyword evidence="2" id="KW-0378">Hydrolase</keyword>
<name>A4VKS1_STUS1</name>
<dbReference type="HOGENOM" id="CLU_020336_22_1_6"/>
<dbReference type="InterPro" id="IPR050266">
    <property type="entry name" value="AB_hydrolase_sf"/>
</dbReference>
<dbReference type="KEGG" id="psa:PST_1898"/>
<dbReference type="InterPro" id="IPR000073">
    <property type="entry name" value="AB_hydrolase_1"/>
</dbReference>
<dbReference type="GO" id="GO:0016787">
    <property type="term" value="F:hydrolase activity"/>
    <property type="evidence" value="ECO:0007669"/>
    <property type="project" value="UniProtKB-KW"/>
</dbReference>
<dbReference type="eggNOG" id="COG2267">
    <property type="taxonomic scope" value="Bacteria"/>
</dbReference>
<reference evidence="2 3" key="1">
    <citation type="journal article" date="2008" name="Proc. Natl. Acad. Sci. U.S.A.">
        <title>Nitrogen fixation island and rhizosphere competence traits in the genome of root-associated Pseudomonas stutzeri A1501.</title>
        <authorList>
            <person name="Yan Y."/>
            <person name="Yang J."/>
            <person name="Dou Y."/>
            <person name="Chen M."/>
            <person name="Ping S."/>
            <person name="Peng J."/>
            <person name="Lu W."/>
            <person name="Zhang W."/>
            <person name="Yao Z."/>
            <person name="Li H."/>
            <person name="Liu W."/>
            <person name="He S."/>
            <person name="Geng L."/>
            <person name="Zhang X."/>
            <person name="Yang F."/>
            <person name="Yu H."/>
            <person name="Zhan Y."/>
            <person name="Li D."/>
            <person name="Lin Z."/>
            <person name="Wang Y."/>
            <person name="Elmerich C."/>
            <person name="Lin M."/>
            <person name="Jin Q."/>
        </authorList>
    </citation>
    <scope>NUCLEOTIDE SEQUENCE [LARGE SCALE GENOMIC DNA]</scope>
    <source>
        <strain evidence="2 3">A1501</strain>
    </source>
</reference>
<sequence>MLSCRWARAAYRADRRRAGQCGLLIGLNALHSAGLWRLPPAEGCQTMRAQSVRHLQFMSQPIFFAHANGFPSATYRKLFEALAPEYRVAHMDRHGHDPRFPVDDNWNNLLDELFEQLEGLREPVWGVGHSFGGMLHYRAALLRPELYHGVVMLDSPLPTWFDQTVIWAAKRLGFIDRLTPAGRTLGRREQFSSAEEARAYFAGKALFSSFDPECLEAYIEHGLEPAGQGLRLRFDPQTEISIYRSVPHLTPGWPPALKIPLAMVRGRESRVVLPHHAYLLRLMARGEAHTLSGGHMFPFERPQQTAEKLRELLGRWDAGRELSRGAA</sequence>
<feature type="domain" description="AB hydrolase-1" evidence="1">
    <location>
        <begin position="62"/>
        <end position="307"/>
    </location>
</feature>
<evidence type="ECO:0000313" key="2">
    <source>
        <dbReference type="EMBL" id="ABP79572.1"/>
    </source>
</evidence>
<dbReference type="InterPro" id="IPR029058">
    <property type="entry name" value="AB_hydrolase_fold"/>
</dbReference>
<evidence type="ECO:0000313" key="3">
    <source>
        <dbReference type="Proteomes" id="UP000000233"/>
    </source>
</evidence>
<dbReference type="Pfam" id="PF12697">
    <property type="entry name" value="Abhydrolase_6"/>
    <property type="match status" value="1"/>
</dbReference>
<dbReference type="PANTHER" id="PTHR43798">
    <property type="entry name" value="MONOACYLGLYCEROL LIPASE"/>
    <property type="match status" value="1"/>
</dbReference>
<dbReference type="AlphaFoldDB" id="A4VKS1"/>
<keyword evidence="3" id="KW-1185">Reference proteome</keyword>